<sequence length="405" mass="44867">MLSKGQLLTWQSLLRIAIFLVAGPLVAAAGSCDHSAQDDPLCRASSVREERSLVQVFRKKDKINVTLNTDEGLGELFRTSPFLMSHDSATGFMGVDDLRDISAQAQFTGFTQQLDCGVHAIDIRTVVNQVDIFDHLSTIQFFHGSIVEHGLFVGWVSDQTVKSSMPEITAWARTHPDELVVLVLSHCYKRRNFLPFWEGMSCTDDSMVLAFADQGIKAQMDCNTLNSWTLYQAKAYATMDGGGGKVLLIPGEGYCVDAGFDSSVTEAELVQPYLEKRKGQAASMGRPYQTQALIQQNSIAVPVLAHLNEQVSTWSQQYPQGLFQGVNFLEVNMACSYGTSISENIGAKVSDDDRQKCKQHCKVAWEKHGACRSTACILWKMSILVWYGMEDLAFWSMAGILRHAP</sequence>
<accession>A0A813KSW9</accession>
<dbReference type="GO" id="GO:0006629">
    <property type="term" value="P:lipid metabolic process"/>
    <property type="evidence" value="ECO:0007669"/>
    <property type="project" value="InterPro"/>
</dbReference>
<dbReference type="EMBL" id="CAJNNW010032259">
    <property type="protein sequence ID" value="CAE8712032.1"/>
    <property type="molecule type" value="Genomic_DNA"/>
</dbReference>
<evidence type="ECO:0000313" key="4">
    <source>
        <dbReference type="Proteomes" id="UP000626109"/>
    </source>
</evidence>
<dbReference type="PROSITE" id="PS51257">
    <property type="entry name" value="PROKAR_LIPOPROTEIN"/>
    <property type="match status" value="1"/>
</dbReference>
<dbReference type="GO" id="GO:0008081">
    <property type="term" value="F:phosphoric diester hydrolase activity"/>
    <property type="evidence" value="ECO:0007669"/>
    <property type="project" value="InterPro"/>
</dbReference>
<comment type="caution">
    <text evidence="3">The sequence shown here is derived from an EMBL/GenBank/DDBJ whole genome shotgun (WGS) entry which is preliminary data.</text>
</comment>
<gene>
    <name evidence="2" type="ORF">PGLA2088_LOCUS15128</name>
    <name evidence="3" type="ORF">PGLA2088_LOCUS36797</name>
</gene>
<dbReference type="SUPFAM" id="SSF51695">
    <property type="entry name" value="PLC-like phosphodiesterases"/>
    <property type="match status" value="1"/>
</dbReference>
<name>A0A813KSW9_POLGL</name>
<keyword evidence="1" id="KW-0732">Signal</keyword>
<dbReference type="EMBL" id="CAJNNW010018521">
    <property type="protein sequence ID" value="CAE8663032.1"/>
    <property type="molecule type" value="Genomic_DNA"/>
</dbReference>
<protein>
    <recommendedName>
        <fullName evidence="5">PLC-like phosphodiesterase</fullName>
    </recommendedName>
</protein>
<evidence type="ECO:0008006" key="5">
    <source>
        <dbReference type="Google" id="ProtNLM"/>
    </source>
</evidence>
<reference evidence="3" key="1">
    <citation type="submission" date="2021-02" db="EMBL/GenBank/DDBJ databases">
        <authorList>
            <person name="Dougan E. K."/>
            <person name="Rhodes N."/>
            <person name="Thang M."/>
            <person name="Chan C."/>
        </authorList>
    </citation>
    <scope>NUCLEOTIDE SEQUENCE</scope>
</reference>
<dbReference type="AlphaFoldDB" id="A0A813KSW9"/>
<organism evidence="3 4">
    <name type="scientific">Polarella glacialis</name>
    <name type="common">Dinoflagellate</name>
    <dbReference type="NCBI Taxonomy" id="89957"/>
    <lineage>
        <taxon>Eukaryota</taxon>
        <taxon>Sar</taxon>
        <taxon>Alveolata</taxon>
        <taxon>Dinophyceae</taxon>
        <taxon>Suessiales</taxon>
        <taxon>Suessiaceae</taxon>
        <taxon>Polarella</taxon>
    </lineage>
</organism>
<feature type="signal peptide" evidence="1">
    <location>
        <begin position="1"/>
        <end position="28"/>
    </location>
</feature>
<proteinExistence type="predicted"/>
<evidence type="ECO:0000313" key="2">
    <source>
        <dbReference type="EMBL" id="CAE8663032.1"/>
    </source>
</evidence>
<evidence type="ECO:0000256" key="1">
    <source>
        <dbReference type="SAM" id="SignalP"/>
    </source>
</evidence>
<feature type="chain" id="PRO_5036222246" description="PLC-like phosphodiesterase" evidence="1">
    <location>
        <begin position="29"/>
        <end position="405"/>
    </location>
</feature>
<dbReference type="Proteomes" id="UP000626109">
    <property type="component" value="Unassembled WGS sequence"/>
</dbReference>
<evidence type="ECO:0000313" key="3">
    <source>
        <dbReference type="EMBL" id="CAE8712032.1"/>
    </source>
</evidence>
<dbReference type="InterPro" id="IPR017946">
    <property type="entry name" value="PLC-like_Pdiesterase_TIM-brl"/>
</dbReference>
<dbReference type="Gene3D" id="3.20.20.190">
    <property type="entry name" value="Phosphatidylinositol (PI) phosphodiesterase"/>
    <property type="match status" value="1"/>
</dbReference>